<keyword evidence="3" id="KW-1185">Reference proteome</keyword>
<keyword evidence="2" id="KW-0472">Membrane</keyword>
<feature type="transmembrane region" description="Helical" evidence="2">
    <location>
        <begin position="24"/>
        <end position="46"/>
    </location>
</feature>
<dbReference type="Proteomes" id="UP000887574">
    <property type="component" value="Unplaced"/>
</dbReference>
<feature type="region of interest" description="Disordered" evidence="1">
    <location>
        <begin position="89"/>
        <end position="123"/>
    </location>
</feature>
<organism evidence="3 4">
    <name type="scientific">Ditylenchus dipsaci</name>
    <dbReference type="NCBI Taxonomy" id="166011"/>
    <lineage>
        <taxon>Eukaryota</taxon>
        <taxon>Metazoa</taxon>
        <taxon>Ecdysozoa</taxon>
        <taxon>Nematoda</taxon>
        <taxon>Chromadorea</taxon>
        <taxon>Rhabditida</taxon>
        <taxon>Tylenchina</taxon>
        <taxon>Tylenchomorpha</taxon>
        <taxon>Sphaerularioidea</taxon>
        <taxon>Anguinidae</taxon>
        <taxon>Anguininae</taxon>
        <taxon>Ditylenchus</taxon>
    </lineage>
</organism>
<keyword evidence="2" id="KW-0812">Transmembrane</keyword>
<accession>A0A915ECY7</accession>
<evidence type="ECO:0000313" key="3">
    <source>
        <dbReference type="Proteomes" id="UP000887574"/>
    </source>
</evidence>
<evidence type="ECO:0000256" key="2">
    <source>
        <dbReference type="SAM" id="Phobius"/>
    </source>
</evidence>
<evidence type="ECO:0000256" key="1">
    <source>
        <dbReference type="SAM" id="MobiDB-lite"/>
    </source>
</evidence>
<evidence type="ECO:0000313" key="4">
    <source>
        <dbReference type="WBParaSite" id="jg4820"/>
    </source>
</evidence>
<feature type="compositionally biased region" description="Polar residues" evidence="1">
    <location>
        <begin position="144"/>
        <end position="153"/>
    </location>
</feature>
<sequence length="223" mass="24573">MKVQENKQMDLEDKWGPLKDVRNWLIVGFALLFLAAIVILLFLCTCRSRRRTHPKSMSFSPHQAYQYASYPGATSVAFDTLKGTDITKTGSTLSKKPNGQTNSSNSSGSPKQASNAGGAKAPKGIGEATYQEWFAKVASKETPSHFQESTYQTPPARRSAAMGVQQQQSGYVTYPNEPTAYYTLNGEHRLNGNADTRLPHPHTTDTTNQSMKTEIIILYCLGC</sequence>
<dbReference type="WBParaSite" id="jg4820">
    <property type="protein sequence ID" value="jg4820"/>
    <property type="gene ID" value="jg4820"/>
</dbReference>
<feature type="region of interest" description="Disordered" evidence="1">
    <location>
        <begin position="140"/>
        <end position="165"/>
    </location>
</feature>
<proteinExistence type="predicted"/>
<dbReference type="AlphaFoldDB" id="A0A915ECY7"/>
<keyword evidence="2" id="KW-1133">Transmembrane helix</keyword>
<feature type="compositionally biased region" description="Low complexity" evidence="1">
    <location>
        <begin position="97"/>
        <end position="115"/>
    </location>
</feature>
<reference evidence="4" key="1">
    <citation type="submission" date="2022-11" db="UniProtKB">
        <authorList>
            <consortium name="WormBaseParasite"/>
        </authorList>
    </citation>
    <scope>IDENTIFICATION</scope>
</reference>
<name>A0A915ECY7_9BILA</name>
<protein>
    <submittedName>
        <fullName evidence="4">Uncharacterized protein</fullName>
    </submittedName>
</protein>